<gene>
    <name evidence="1" type="ORF">KLA_13674</name>
</gene>
<evidence type="ECO:0000313" key="1">
    <source>
        <dbReference type="EMBL" id="EWH12668.1"/>
    </source>
</evidence>
<evidence type="ECO:0000313" key="2">
    <source>
        <dbReference type="Proteomes" id="UP000019275"/>
    </source>
</evidence>
<accession>A0ABP3B497</accession>
<proteinExistence type="predicted"/>
<reference evidence="1 2" key="1">
    <citation type="journal article" date="2014" name="Genome Announc.">
        <title>Draft Genome Sequence of the Carrageenan-Degrading Bacterium Cellulophaga sp. Strain KL-A, Isolated from Decaying Marine Algae.</title>
        <authorList>
            <person name="Shan D."/>
            <person name="Ying J."/>
            <person name="Li X."/>
            <person name="Gao Z."/>
            <person name="Wei G."/>
            <person name="Shao Z."/>
        </authorList>
    </citation>
    <scope>NUCLEOTIDE SEQUENCE [LARGE SCALE GENOMIC DNA]</scope>
    <source>
        <strain evidence="1 2">KL-A</strain>
    </source>
</reference>
<dbReference type="RefSeq" id="WP_084470731.1">
    <property type="nucleotide sequence ID" value="NZ_ARZX01000019.1"/>
</dbReference>
<name>A0ABP3B497_9FLAO</name>
<dbReference type="Proteomes" id="UP000019275">
    <property type="component" value="Unassembled WGS sequence"/>
</dbReference>
<sequence>MSDFLNEDERSKEIEKLAEQAKNGEHKIYPILKPGDWVGIKAGAVKSNFIGTDDDLKVVIGFGYDTPNDFIFLTHKHLEKLDPDAVLKEAFKNLEEFETEFTALEKLDNKVLTSSGLDFSSERILSPKHMRKAHEMLDAEEILVSIPRRTCMMAVSRHADATLLGTFVNLHVATWEDDSYGNAPISNLLFVLKEGQIVGTIPIDK</sequence>
<evidence type="ECO:0008006" key="3">
    <source>
        <dbReference type="Google" id="ProtNLM"/>
    </source>
</evidence>
<comment type="caution">
    <text evidence="1">The sequence shown here is derived from an EMBL/GenBank/DDBJ whole genome shotgun (WGS) entry which is preliminary data.</text>
</comment>
<organism evidence="1 2">
    <name type="scientific">Cellulophaga geojensis KL-A</name>
    <dbReference type="NCBI Taxonomy" id="1328323"/>
    <lineage>
        <taxon>Bacteria</taxon>
        <taxon>Pseudomonadati</taxon>
        <taxon>Bacteroidota</taxon>
        <taxon>Flavobacteriia</taxon>
        <taxon>Flavobacteriales</taxon>
        <taxon>Flavobacteriaceae</taxon>
        <taxon>Cellulophaga</taxon>
    </lineage>
</organism>
<keyword evidence="2" id="KW-1185">Reference proteome</keyword>
<protein>
    <recommendedName>
        <fullName evidence="3">DUF1444 domain-containing protein</fullName>
    </recommendedName>
</protein>
<dbReference type="EMBL" id="ARZX01000019">
    <property type="protein sequence ID" value="EWH12668.1"/>
    <property type="molecule type" value="Genomic_DNA"/>
</dbReference>